<dbReference type="PRINTS" id="PR01098">
    <property type="entry name" value="TOPISMRASE4B"/>
</dbReference>
<dbReference type="HAMAP" id="MF_00938">
    <property type="entry name" value="ParE_type1"/>
    <property type="match status" value="1"/>
</dbReference>
<dbReference type="GO" id="GO:0006265">
    <property type="term" value="P:DNA topological change"/>
    <property type="evidence" value="ECO:0007669"/>
    <property type="project" value="UniProtKB-UniRule"/>
</dbReference>
<evidence type="ECO:0000256" key="12">
    <source>
        <dbReference type="HAMAP-Rule" id="MF_00938"/>
    </source>
</evidence>
<dbReference type="Gene3D" id="3.40.50.670">
    <property type="match status" value="1"/>
</dbReference>
<dbReference type="Pfam" id="PF00986">
    <property type="entry name" value="DNA_gyraseB_C"/>
    <property type="match status" value="1"/>
</dbReference>
<dbReference type="CDD" id="cd00822">
    <property type="entry name" value="TopoII_Trans_DNA_gyrase"/>
    <property type="match status" value="1"/>
</dbReference>
<dbReference type="SMART" id="SM00387">
    <property type="entry name" value="HATPase_c"/>
    <property type="match status" value="1"/>
</dbReference>
<dbReference type="InterPro" id="IPR005737">
    <property type="entry name" value="TopoIV_B_Gneg"/>
</dbReference>
<feature type="binding site" evidence="12">
    <location>
        <position position="93"/>
    </location>
    <ligand>
        <name>ATP</name>
        <dbReference type="ChEBI" id="CHEBI:30616"/>
    </ligand>
</feature>
<keyword evidence="6 12" id="KW-0067">ATP-binding</keyword>
<keyword evidence="8 12" id="KW-0799">Topoisomerase</keyword>
<gene>
    <name evidence="12" type="primary">parE</name>
    <name evidence="15" type="ORF">CCS01_03430</name>
</gene>
<evidence type="ECO:0000313" key="15">
    <source>
        <dbReference type="EMBL" id="PPQ37559.1"/>
    </source>
</evidence>
<feature type="binding site" evidence="12">
    <location>
        <position position="394"/>
    </location>
    <ligand>
        <name>ATP</name>
        <dbReference type="ChEBI" id="CHEBI:30616"/>
    </ligand>
</feature>
<comment type="function">
    <text evidence="12">Topoisomerase IV is essential for chromosome segregation. It relaxes supercoiled DNA. Performs the decatenation events required during the replication of a circular DNA molecule.</text>
</comment>
<dbReference type="GO" id="GO:0003918">
    <property type="term" value="F:DNA topoisomerase type II (double strand cut, ATP-hydrolyzing) activity"/>
    <property type="evidence" value="ECO:0007669"/>
    <property type="project" value="UniProtKB-UniRule"/>
</dbReference>
<dbReference type="Gene3D" id="3.30.565.10">
    <property type="entry name" value="Histidine kinase-like ATPase, C-terminal domain"/>
    <property type="match status" value="1"/>
</dbReference>
<dbReference type="InterPro" id="IPR020568">
    <property type="entry name" value="Ribosomal_Su5_D2-typ_SF"/>
</dbReference>
<keyword evidence="10 12" id="KW-0413">Isomerase</keyword>
<dbReference type="SUPFAM" id="SSF56719">
    <property type="entry name" value="Type II DNA topoisomerase"/>
    <property type="match status" value="1"/>
</dbReference>
<dbReference type="InterPro" id="IPR018522">
    <property type="entry name" value="TopoIIA_CS"/>
</dbReference>
<feature type="binding site" evidence="12">
    <location>
        <position position="53"/>
    </location>
    <ligand>
        <name>ATP</name>
        <dbReference type="ChEBI" id="CHEBI:30616"/>
    </ligand>
</feature>
<evidence type="ECO:0000256" key="13">
    <source>
        <dbReference type="SAM" id="MobiDB-lite"/>
    </source>
</evidence>
<dbReference type="GO" id="GO:0005694">
    <property type="term" value="C:chromosome"/>
    <property type="evidence" value="ECO:0007669"/>
    <property type="project" value="InterPro"/>
</dbReference>
<evidence type="ECO:0000256" key="10">
    <source>
        <dbReference type="ARBA" id="ARBA00023235"/>
    </source>
</evidence>
<dbReference type="PRINTS" id="PR00418">
    <property type="entry name" value="TPI2FAMILY"/>
</dbReference>
<evidence type="ECO:0000313" key="16">
    <source>
        <dbReference type="Proteomes" id="UP000239724"/>
    </source>
</evidence>
<dbReference type="Pfam" id="PF00204">
    <property type="entry name" value="DNA_gyraseB"/>
    <property type="match status" value="1"/>
</dbReference>
<dbReference type="Pfam" id="PF02518">
    <property type="entry name" value="HATPase_c"/>
    <property type="match status" value="1"/>
</dbReference>
<protein>
    <recommendedName>
        <fullName evidence="12">DNA topoisomerase 4 subunit B</fullName>
        <ecNumber evidence="12">5.6.2.2</ecNumber>
    </recommendedName>
    <alternativeName>
        <fullName evidence="12">Topoisomerase IV subunit B</fullName>
    </alternativeName>
</protein>
<dbReference type="Proteomes" id="UP000239724">
    <property type="component" value="Unassembled WGS sequence"/>
</dbReference>
<dbReference type="SUPFAM" id="SSF54211">
    <property type="entry name" value="Ribosomal protein S5 domain 2-like"/>
    <property type="match status" value="1"/>
</dbReference>
<dbReference type="Gene3D" id="3.30.230.10">
    <property type="match status" value="1"/>
</dbReference>
<evidence type="ECO:0000256" key="7">
    <source>
        <dbReference type="ARBA" id="ARBA00022842"/>
    </source>
</evidence>
<dbReference type="EC" id="5.6.2.2" evidence="12"/>
<comment type="cofactor">
    <cofactor evidence="2">
        <name>Mg(2+)</name>
        <dbReference type="ChEBI" id="CHEBI:18420"/>
    </cofactor>
</comment>
<keyword evidence="5 12" id="KW-0547">Nucleotide-binding</keyword>
<dbReference type="GO" id="GO:0007059">
    <property type="term" value="P:chromosome segregation"/>
    <property type="evidence" value="ECO:0007669"/>
    <property type="project" value="UniProtKB-UniRule"/>
</dbReference>
<evidence type="ECO:0000259" key="14">
    <source>
        <dbReference type="PROSITE" id="PS50880"/>
    </source>
</evidence>
<comment type="catalytic activity">
    <reaction evidence="1 12">
        <text>ATP-dependent breakage, passage and rejoining of double-stranded DNA.</text>
        <dbReference type="EC" id="5.6.2.2"/>
    </reaction>
</comment>
<dbReference type="InterPro" id="IPR013759">
    <property type="entry name" value="Topo_IIA_B_C"/>
</dbReference>
<accession>A0A2S6NMM8</accession>
<evidence type="ECO:0000256" key="4">
    <source>
        <dbReference type="ARBA" id="ARBA00022723"/>
    </source>
</evidence>
<dbReference type="InterPro" id="IPR013506">
    <property type="entry name" value="Topo_IIA_bsu_dom2"/>
</dbReference>
<evidence type="ECO:0000256" key="2">
    <source>
        <dbReference type="ARBA" id="ARBA00001946"/>
    </source>
</evidence>
<evidence type="ECO:0000256" key="9">
    <source>
        <dbReference type="ARBA" id="ARBA00023125"/>
    </source>
</evidence>
<dbReference type="AlphaFoldDB" id="A0A2S6NMM8"/>
<reference evidence="15 16" key="1">
    <citation type="journal article" date="2018" name="Arch. Microbiol.">
        <title>New insights into the metabolic potential of the phototrophic purple bacterium Rhodopila globiformis DSM 161(T) from its draft genome sequence and evidence for a vanadium-dependent nitrogenase.</title>
        <authorList>
            <person name="Imhoff J.F."/>
            <person name="Rahn T."/>
            <person name="Kunzel S."/>
            <person name="Neulinger S.C."/>
        </authorList>
    </citation>
    <scope>NUCLEOTIDE SEQUENCE [LARGE SCALE GENOMIC DNA]</scope>
    <source>
        <strain evidence="15 16">DSM 161</strain>
    </source>
</reference>
<dbReference type="RefSeq" id="WP_104517440.1">
    <property type="nucleotide sequence ID" value="NZ_NHRY01000047.1"/>
</dbReference>
<dbReference type="InterPro" id="IPR013760">
    <property type="entry name" value="Topo_IIA-like_dom_sf"/>
</dbReference>
<evidence type="ECO:0000256" key="6">
    <source>
        <dbReference type="ARBA" id="ARBA00022840"/>
    </source>
</evidence>
<sequence length="693" mass="76034">MNDLFGARSEKPAKSAPGPAAKSAPASAPKAAPTGRGEAERRLPLPAREDSDYSAKDIEVLEGLEPVRRRPGMYIGGTDETALHHLAAEILDNAMDEAVAGHASFIEVTLEQGSWLTTRDNGRGIPVDPHPKFKSLSALEVILTTLHSGGKFGGKVYATSGGLHGVGSSVVNALSEVMEVEVARDRVLWKQTYARGKPTTRLVNAGPVHNRRGTTIRFKPDPQIFGPLAFVPSRLYRLCRSKAYLFRGVEIRWSCAPALLNGKDEVPAEAVLHFPGGLRDSLEADINGAGKVLPQIWSGEAGLPGEATGKLEWAVAWLEDGEGFLHSYCNTVPTTQGGTHEAGFRSALVKGLRAWGEQRGNKRAAQITAEDVLTPIAAKMSLFIRDPQFQGQTKEKLTNAEASRLVEGALRDRFDHFLAGDPASADNLLAFVIERAEERIRRKENKDVQRKSATRRLRLPGKLTDCTRENAAETEIFLVEGDSAGGSAKQARNRETQAVLPLRGKILNVASASADKLRQNQELKDLIEALGCGVGDRFDRAKLRYGRIIIMTDADVDGAHIASLLMTFFYRELPDLVRNGHIYLAQPPLYRLTQGARTIYAMDDKDREQKLRRAFKVGSKVEVSRFKGLGEMPPAQLKETTMDPAKRTLLKVMAVAEERAETSELVESLMGRRPELRFAFIQERAKTVEEVDV</sequence>
<evidence type="ECO:0000256" key="3">
    <source>
        <dbReference type="ARBA" id="ARBA00010708"/>
    </source>
</evidence>
<dbReference type="OrthoDB" id="9802808at2"/>
<dbReference type="Pfam" id="PF01751">
    <property type="entry name" value="Toprim"/>
    <property type="match status" value="1"/>
</dbReference>
<feature type="site" description="Interaction with DNA" evidence="12">
    <location>
        <position position="677"/>
    </location>
</feature>
<organism evidence="15 16">
    <name type="scientific">Rhodopila globiformis</name>
    <name type="common">Rhodopseudomonas globiformis</name>
    <dbReference type="NCBI Taxonomy" id="1071"/>
    <lineage>
        <taxon>Bacteria</taxon>
        <taxon>Pseudomonadati</taxon>
        <taxon>Pseudomonadota</taxon>
        <taxon>Alphaproteobacteria</taxon>
        <taxon>Acetobacterales</taxon>
        <taxon>Acetobacteraceae</taxon>
        <taxon>Rhodopila</taxon>
    </lineage>
</organism>
<dbReference type="GO" id="GO:0003677">
    <property type="term" value="F:DNA binding"/>
    <property type="evidence" value="ECO:0007669"/>
    <property type="project" value="UniProtKB-UniRule"/>
</dbReference>
<feature type="binding site" evidence="12">
    <location>
        <position position="120"/>
    </location>
    <ligand>
        <name>ATP</name>
        <dbReference type="ChEBI" id="CHEBI:30616"/>
    </ligand>
</feature>
<feature type="compositionally biased region" description="Basic and acidic residues" evidence="13">
    <location>
        <begin position="37"/>
        <end position="51"/>
    </location>
</feature>
<dbReference type="InterPro" id="IPR006171">
    <property type="entry name" value="TOPRIM_dom"/>
</dbReference>
<keyword evidence="4" id="KW-0479">Metal-binding</keyword>
<feature type="site" description="Interaction with DNA" evidence="12">
    <location>
        <position position="560"/>
    </location>
</feature>
<dbReference type="CDD" id="cd16928">
    <property type="entry name" value="HATPase_GyrB-like"/>
    <property type="match status" value="1"/>
</dbReference>
<evidence type="ECO:0000256" key="5">
    <source>
        <dbReference type="ARBA" id="ARBA00022741"/>
    </source>
</evidence>
<evidence type="ECO:0000256" key="1">
    <source>
        <dbReference type="ARBA" id="ARBA00000185"/>
    </source>
</evidence>
<comment type="caution">
    <text evidence="15">The sequence shown here is derived from an EMBL/GenBank/DDBJ whole genome shotgun (WGS) entry which is preliminary data.</text>
</comment>
<feature type="domain" description="Toprim" evidence="14">
    <location>
        <begin position="474"/>
        <end position="588"/>
    </location>
</feature>
<comment type="similarity">
    <text evidence="12">Belongs to the type II topoisomerase family. ParE type 1 subfamily.</text>
</comment>
<name>A0A2S6NMM8_RHOGL</name>
<keyword evidence="9 12" id="KW-0238">DNA-binding</keyword>
<keyword evidence="16" id="KW-1185">Reference proteome</keyword>
<dbReference type="PANTHER" id="PTHR45866">
    <property type="entry name" value="DNA GYRASE/TOPOISOMERASE SUBUNIT B"/>
    <property type="match status" value="1"/>
</dbReference>
<evidence type="ECO:0000256" key="11">
    <source>
        <dbReference type="ARBA" id="ARBA00063644"/>
    </source>
</evidence>
<dbReference type="EMBL" id="NHRY01000047">
    <property type="protein sequence ID" value="PPQ37559.1"/>
    <property type="molecule type" value="Genomic_DNA"/>
</dbReference>
<dbReference type="PANTHER" id="PTHR45866:SF1">
    <property type="entry name" value="DNA GYRASE SUBUNIT B, MITOCHONDRIAL"/>
    <property type="match status" value="1"/>
</dbReference>
<dbReference type="InterPro" id="IPR036890">
    <property type="entry name" value="HATPase_C_sf"/>
</dbReference>
<dbReference type="InterPro" id="IPR003594">
    <property type="entry name" value="HATPase_dom"/>
</dbReference>
<evidence type="ECO:0000256" key="8">
    <source>
        <dbReference type="ARBA" id="ARBA00023029"/>
    </source>
</evidence>
<comment type="similarity">
    <text evidence="3">Belongs to the type II topoisomerase GyrB family.</text>
</comment>
<feature type="site" description="Interaction with DNA" evidence="12">
    <location>
        <position position="508"/>
    </location>
</feature>
<dbReference type="GO" id="GO:0046872">
    <property type="term" value="F:metal ion binding"/>
    <property type="evidence" value="ECO:0007669"/>
    <property type="project" value="UniProtKB-KW"/>
</dbReference>
<keyword evidence="7" id="KW-0460">Magnesium</keyword>
<proteinExistence type="inferred from homology"/>
<comment type="subunit">
    <text evidence="11 12">Heterotetramer composed of ParC and ParE.</text>
</comment>
<dbReference type="NCBIfam" id="TIGR01055">
    <property type="entry name" value="parE_Gneg"/>
    <property type="match status" value="1"/>
</dbReference>
<dbReference type="SMART" id="SM00433">
    <property type="entry name" value="TOP2c"/>
    <property type="match status" value="1"/>
</dbReference>
<feature type="region of interest" description="Disordered" evidence="13">
    <location>
        <begin position="1"/>
        <end position="51"/>
    </location>
</feature>
<dbReference type="PROSITE" id="PS00177">
    <property type="entry name" value="TOPOISOMERASE_II"/>
    <property type="match status" value="1"/>
</dbReference>
<feature type="compositionally biased region" description="Low complexity" evidence="13">
    <location>
        <begin position="14"/>
        <end position="33"/>
    </location>
</feature>
<dbReference type="GO" id="GO:0005524">
    <property type="term" value="F:ATP binding"/>
    <property type="evidence" value="ECO:0007669"/>
    <property type="project" value="UniProtKB-UniRule"/>
</dbReference>
<dbReference type="SUPFAM" id="SSF55874">
    <property type="entry name" value="ATPase domain of HSP90 chaperone/DNA topoisomerase II/histidine kinase"/>
    <property type="match status" value="1"/>
</dbReference>
<dbReference type="PROSITE" id="PS50880">
    <property type="entry name" value="TOPRIM"/>
    <property type="match status" value="1"/>
</dbReference>
<dbReference type="InterPro" id="IPR002288">
    <property type="entry name" value="DNA_gyrase_B_C"/>
</dbReference>
<feature type="binding site" evidence="12">
    <location>
        <begin position="162"/>
        <end position="168"/>
    </location>
    <ligand>
        <name>ATP</name>
        <dbReference type="ChEBI" id="CHEBI:30616"/>
    </ligand>
</feature>
<dbReference type="InterPro" id="IPR014721">
    <property type="entry name" value="Ribsml_uS5_D2-typ_fold_subgr"/>
</dbReference>
<dbReference type="FunFam" id="3.40.50.670:FF:000006">
    <property type="entry name" value="DNA topoisomerase (ATP-hydrolyzing)"/>
    <property type="match status" value="1"/>
</dbReference>
<dbReference type="InterPro" id="IPR001241">
    <property type="entry name" value="Topo_IIA"/>
</dbReference>